<dbReference type="InterPro" id="IPR029752">
    <property type="entry name" value="D-isomer_DH_CS1"/>
</dbReference>
<organism evidence="12 13">
    <name type="scientific">Corynascus novoguineensis</name>
    <dbReference type="NCBI Taxonomy" id="1126955"/>
    <lineage>
        <taxon>Eukaryota</taxon>
        <taxon>Fungi</taxon>
        <taxon>Dikarya</taxon>
        <taxon>Ascomycota</taxon>
        <taxon>Pezizomycotina</taxon>
        <taxon>Sordariomycetes</taxon>
        <taxon>Sordariomycetidae</taxon>
        <taxon>Sordariales</taxon>
        <taxon>Chaetomiaceae</taxon>
        <taxon>Corynascus</taxon>
    </lineage>
</organism>
<evidence type="ECO:0000256" key="8">
    <source>
        <dbReference type="PIRSR" id="PIRSR602401-1"/>
    </source>
</evidence>
<dbReference type="PRINTS" id="PR00463">
    <property type="entry name" value="EP450I"/>
</dbReference>
<keyword evidence="6 8" id="KW-0408">Iron</keyword>
<dbReference type="InterPro" id="IPR006140">
    <property type="entry name" value="D-isomer_DH_NAD-bd"/>
</dbReference>
<keyword evidence="7" id="KW-0503">Monooxygenase</keyword>
<dbReference type="InterPro" id="IPR036396">
    <property type="entry name" value="Cyt_P450_sf"/>
</dbReference>
<name>A0AAN7HBW0_9PEZI</name>
<evidence type="ECO:0000256" key="1">
    <source>
        <dbReference type="ARBA" id="ARBA00001971"/>
    </source>
</evidence>
<dbReference type="GO" id="GO:0005506">
    <property type="term" value="F:iron ion binding"/>
    <property type="evidence" value="ECO:0007669"/>
    <property type="project" value="InterPro"/>
</dbReference>
<evidence type="ECO:0000259" key="11">
    <source>
        <dbReference type="Pfam" id="PF02826"/>
    </source>
</evidence>
<dbReference type="Pfam" id="PF02826">
    <property type="entry name" value="2-Hacid_dh_C"/>
    <property type="match status" value="2"/>
</dbReference>
<dbReference type="Pfam" id="PF00067">
    <property type="entry name" value="p450"/>
    <property type="match status" value="1"/>
</dbReference>
<dbReference type="SUPFAM" id="SSF52283">
    <property type="entry name" value="Formate/glycerate dehydrogenase catalytic domain-like"/>
    <property type="match status" value="1"/>
</dbReference>
<evidence type="ECO:0000313" key="12">
    <source>
        <dbReference type="EMBL" id="KAK4244096.1"/>
    </source>
</evidence>
<keyword evidence="10" id="KW-0732">Signal</keyword>
<dbReference type="Proteomes" id="UP001303647">
    <property type="component" value="Unassembled WGS sequence"/>
</dbReference>
<feature type="signal peptide" evidence="10">
    <location>
        <begin position="1"/>
        <end position="16"/>
    </location>
</feature>
<reference evidence="12" key="2">
    <citation type="submission" date="2023-05" db="EMBL/GenBank/DDBJ databases">
        <authorList>
            <consortium name="Lawrence Berkeley National Laboratory"/>
            <person name="Steindorff A."/>
            <person name="Hensen N."/>
            <person name="Bonometti L."/>
            <person name="Westerberg I."/>
            <person name="Brannstrom I.O."/>
            <person name="Guillou S."/>
            <person name="Cros-Aarteil S."/>
            <person name="Calhoun S."/>
            <person name="Haridas S."/>
            <person name="Kuo A."/>
            <person name="Mondo S."/>
            <person name="Pangilinan J."/>
            <person name="Riley R."/>
            <person name="Labutti K."/>
            <person name="Andreopoulos B."/>
            <person name="Lipzen A."/>
            <person name="Chen C."/>
            <person name="Yanf M."/>
            <person name="Daum C."/>
            <person name="Ng V."/>
            <person name="Clum A."/>
            <person name="Ohm R."/>
            <person name="Martin F."/>
            <person name="Silar P."/>
            <person name="Natvig D."/>
            <person name="Lalanne C."/>
            <person name="Gautier V."/>
            <person name="Ament-Velasquez S.L."/>
            <person name="Kruys A."/>
            <person name="Hutchinson M.I."/>
            <person name="Powell A.J."/>
            <person name="Barry K."/>
            <person name="Miller A.N."/>
            <person name="Grigoriev I.V."/>
            <person name="Debuchy R."/>
            <person name="Gladieux P."/>
            <person name="Thoren M.H."/>
            <person name="Johannesson H."/>
        </authorList>
    </citation>
    <scope>NUCLEOTIDE SEQUENCE</scope>
    <source>
        <strain evidence="12">CBS 359.72</strain>
    </source>
</reference>
<dbReference type="InterPro" id="IPR047146">
    <property type="entry name" value="Cyt_P450_E_CYP52_fungi"/>
</dbReference>
<proteinExistence type="inferred from homology"/>
<dbReference type="InterPro" id="IPR017972">
    <property type="entry name" value="Cyt_P450_CS"/>
</dbReference>
<evidence type="ECO:0000256" key="7">
    <source>
        <dbReference type="ARBA" id="ARBA00023033"/>
    </source>
</evidence>
<dbReference type="CDD" id="cd12163">
    <property type="entry name" value="2-Hacid_dh_5"/>
    <property type="match status" value="1"/>
</dbReference>
<comment type="cofactor">
    <cofactor evidence="1 8">
        <name>heme</name>
        <dbReference type="ChEBI" id="CHEBI:30413"/>
    </cofactor>
</comment>
<gene>
    <name evidence="12" type="ORF">C7999DRAFT_44193</name>
</gene>
<evidence type="ECO:0000256" key="10">
    <source>
        <dbReference type="SAM" id="SignalP"/>
    </source>
</evidence>
<dbReference type="PROSITE" id="PS00065">
    <property type="entry name" value="D_2_HYDROXYACID_DH_1"/>
    <property type="match status" value="1"/>
</dbReference>
<feature type="binding site" description="axial binding residue" evidence="8">
    <location>
        <position position="442"/>
    </location>
    <ligand>
        <name>heme</name>
        <dbReference type="ChEBI" id="CHEBI:30413"/>
    </ligand>
    <ligandPart>
        <name>Fe</name>
        <dbReference type="ChEBI" id="CHEBI:18248"/>
    </ligandPart>
</feature>
<sequence length="862" mass="96410">MFLTIIVAVILPFLLGIGIWHSGPQYVIEALDSEMGRDVHTVVVPIHDYELVVSRDPLNIRTVLVSHSADWDLSEHRTASWEPMLGHGIFTSRGERWKQSRALIRPQFATDQINDFRMYERHVQQLFAAIDRHHDGTHISGWTRAFDLQPLLYNFALDVMTEMLYGYSVHSQNPSERVDLPVISGHEPPDRENIGRHMDAGKAWIETRGALWKYRWLLPSQQFFKHCAAIHNYADWFVQLRLQQGDKYLENLQQQGGQPNRDRYVLVHELAKMTQDPVELRSQTLNALTAGRDTTAALIGWIVYFLARHPVVAKKLRREVVDLFGPYVSGQPSGIEFRQVRDSLPYMNAVINETLRMAPVVPLNDRVSLRDTVLPRGGGPKRDQPVFVPAGTQILIPIYALAQRPDIWGPDAGVFRPERWIEDGGCKPGFEFIPFGGGGRQCLGQQLARLKSAYLIVRFLQRYDDIANAEVPPDAPVKFHHTIENRSGSVRTDTNKTLKGHKLLVIAPWEAPVGFVEKLAAEFPDLQVDYHVHGRSATPPSTTSVSDETWRDVTILLTFATLPTPEQAPKLQYVQLMSAGANHVLDKPLFKDTEVTFCTANGVHGPQISEWIISTYLAFEHRLPSYLEHQKEGRWNKGDMYTIEDAADKTIGILGYGSIGRQTARVASAMGMKVHAYTLHPRPTPESRRDRGWTPPGLGDPEGTIPTKWFSGGTEKELHAFLGSGLDLLVIATPLTGRTQHLLSTAEFDVLARGDSGGGSSSSRKRKTFVSNIARGPVVDTDALLRALEKGLIRGAALDVTDPEPLPDGHPLWSAPNAIVTPHVSGSSTRYSERVLAILEVNLGRLAEGGEFFNHVDRREGY</sequence>
<evidence type="ECO:0000256" key="5">
    <source>
        <dbReference type="ARBA" id="ARBA00023002"/>
    </source>
</evidence>
<dbReference type="Gene3D" id="1.10.630.10">
    <property type="entry name" value="Cytochrome P450"/>
    <property type="match status" value="1"/>
</dbReference>
<dbReference type="EMBL" id="MU857758">
    <property type="protein sequence ID" value="KAK4244096.1"/>
    <property type="molecule type" value="Genomic_DNA"/>
</dbReference>
<feature type="compositionally biased region" description="Basic and acidic residues" evidence="9">
    <location>
        <begin position="683"/>
        <end position="692"/>
    </location>
</feature>
<dbReference type="Gene3D" id="3.40.50.720">
    <property type="entry name" value="NAD(P)-binding Rossmann-like Domain"/>
    <property type="match status" value="2"/>
</dbReference>
<dbReference type="PANTHER" id="PTHR24287:SF1">
    <property type="entry name" value="P450, PUTATIVE (EUROFUNG)-RELATED"/>
    <property type="match status" value="1"/>
</dbReference>
<dbReference type="PROSITE" id="PS00086">
    <property type="entry name" value="CYTOCHROME_P450"/>
    <property type="match status" value="1"/>
</dbReference>
<dbReference type="GO" id="GO:0051287">
    <property type="term" value="F:NAD binding"/>
    <property type="evidence" value="ECO:0007669"/>
    <property type="project" value="InterPro"/>
</dbReference>
<keyword evidence="5" id="KW-0560">Oxidoreductase</keyword>
<feature type="region of interest" description="Disordered" evidence="9">
    <location>
        <begin position="679"/>
        <end position="704"/>
    </location>
</feature>
<dbReference type="CDD" id="cd11063">
    <property type="entry name" value="CYP52"/>
    <property type="match status" value="1"/>
</dbReference>
<dbReference type="SUPFAM" id="SSF48264">
    <property type="entry name" value="Cytochrome P450"/>
    <property type="match status" value="1"/>
</dbReference>
<dbReference type="InterPro" id="IPR036291">
    <property type="entry name" value="NAD(P)-bd_dom_sf"/>
</dbReference>
<protein>
    <submittedName>
        <fullName evidence="12">Oxidoreductase-like protein</fullName>
    </submittedName>
</protein>
<keyword evidence="4 8" id="KW-0479">Metal-binding</keyword>
<dbReference type="GO" id="GO:0016705">
    <property type="term" value="F:oxidoreductase activity, acting on paired donors, with incorporation or reduction of molecular oxygen"/>
    <property type="evidence" value="ECO:0007669"/>
    <property type="project" value="InterPro"/>
</dbReference>
<feature type="domain" description="D-isomer specific 2-hydroxyacid dehydrogenase NAD-binding" evidence="11">
    <location>
        <begin position="726"/>
        <end position="825"/>
    </location>
</feature>
<feature type="domain" description="D-isomer specific 2-hydroxyacid dehydrogenase NAD-binding" evidence="11">
    <location>
        <begin position="615"/>
        <end position="685"/>
    </location>
</feature>
<evidence type="ECO:0000313" key="13">
    <source>
        <dbReference type="Proteomes" id="UP001303647"/>
    </source>
</evidence>
<dbReference type="PANTHER" id="PTHR24287">
    <property type="entry name" value="P450, PUTATIVE (EUROFUNG)-RELATED"/>
    <property type="match status" value="1"/>
</dbReference>
<comment type="caution">
    <text evidence="12">The sequence shown here is derived from an EMBL/GenBank/DDBJ whole genome shotgun (WGS) entry which is preliminary data.</text>
</comment>
<keyword evidence="13" id="KW-1185">Reference proteome</keyword>
<accession>A0AAN7HBW0</accession>
<dbReference type="InterPro" id="IPR001128">
    <property type="entry name" value="Cyt_P450"/>
</dbReference>
<evidence type="ECO:0000256" key="3">
    <source>
        <dbReference type="ARBA" id="ARBA00022617"/>
    </source>
</evidence>
<evidence type="ECO:0000256" key="4">
    <source>
        <dbReference type="ARBA" id="ARBA00022723"/>
    </source>
</evidence>
<dbReference type="GO" id="GO:0020037">
    <property type="term" value="F:heme binding"/>
    <property type="evidence" value="ECO:0007669"/>
    <property type="project" value="InterPro"/>
</dbReference>
<feature type="chain" id="PRO_5042962903" evidence="10">
    <location>
        <begin position="17"/>
        <end position="862"/>
    </location>
</feature>
<dbReference type="InterPro" id="IPR002401">
    <property type="entry name" value="Cyt_P450_E_grp-I"/>
</dbReference>
<dbReference type="PRINTS" id="PR00385">
    <property type="entry name" value="P450"/>
</dbReference>
<evidence type="ECO:0000256" key="9">
    <source>
        <dbReference type="SAM" id="MobiDB-lite"/>
    </source>
</evidence>
<evidence type="ECO:0000256" key="2">
    <source>
        <dbReference type="ARBA" id="ARBA00010617"/>
    </source>
</evidence>
<evidence type="ECO:0000256" key="6">
    <source>
        <dbReference type="ARBA" id="ARBA00023004"/>
    </source>
</evidence>
<dbReference type="AlphaFoldDB" id="A0AAN7HBW0"/>
<dbReference type="SUPFAM" id="SSF51735">
    <property type="entry name" value="NAD(P)-binding Rossmann-fold domains"/>
    <property type="match status" value="1"/>
</dbReference>
<keyword evidence="3 8" id="KW-0349">Heme</keyword>
<comment type="similarity">
    <text evidence="2">Belongs to the cytochrome P450 family.</text>
</comment>
<dbReference type="GO" id="GO:0004497">
    <property type="term" value="F:monooxygenase activity"/>
    <property type="evidence" value="ECO:0007669"/>
    <property type="project" value="UniProtKB-KW"/>
</dbReference>
<reference evidence="12" key="1">
    <citation type="journal article" date="2023" name="Mol. Phylogenet. Evol.">
        <title>Genome-scale phylogeny and comparative genomics of the fungal order Sordariales.</title>
        <authorList>
            <person name="Hensen N."/>
            <person name="Bonometti L."/>
            <person name="Westerberg I."/>
            <person name="Brannstrom I.O."/>
            <person name="Guillou S."/>
            <person name="Cros-Aarteil S."/>
            <person name="Calhoun S."/>
            <person name="Haridas S."/>
            <person name="Kuo A."/>
            <person name="Mondo S."/>
            <person name="Pangilinan J."/>
            <person name="Riley R."/>
            <person name="LaButti K."/>
            <person name="Andreopoulos B."/>
            <person name="Lipzen A."/>
            <person name="Chen C."/>
            <person name="Yan M."/>
            <person name="Daum C."/>
            <person name="Ng V."/>
            <person name="Clum A."/>
            <person name="Steindorff A."/>
            <person name="Ohm R.A."/>
            <person name="Martin F."/>
            <person name="Silar P."/>
            <person name="Natvig D.O."/>
            <person name="Lalanne C."/>
            <person name="Gautier V."/>
            <person name="Ament-Velasquez S.L."/>
            <person name="Kruys A."/>
            <person name="Hutchinson M.I."/>
            <person name="Powell A.J."/>
            <person name="Barry K."/>
            <person name="Miller A.N."/>
            <person name="Grigoriev I.V."/>
            <person name="Debuchy R."/>
            <person name="Gladieux P."/>
            <person name="Hiltunen Thoren M."/>
            <person name="Johannesson H."/>
        </authorList>
    </citation>
    <scope>NUCLEOTIDE SEQUENCE</scope>
    <source>
        <strain evidence="12">CBS 359.72</strain>
    </source>
</reference>